<comment type="function">
    <text evidence="4">Effector that suppresses plant defense responses during pathogen infection.</text>
</comment>
<protein>
    <recommendedName>
        <fullName evidence="4">RxLR effector protein</fullName>
    </recommendedName>
</protein>
<name>A0AAV0UWH9_9STRA</name>
<reference evidence="5" key="1">
    <citation type="submission" date="2022-12" db="EMBL/GenBank/DDBJ databases">
        <authorList>
            <person name="Webb A."/>
        </authorList>
    </citation>
    <scope>NUCLEOTIDE SEQUENCE</scope>
    <source>
        <strain evidence="5">Pf2</strain>
    </source>
</reference>
<dbReference type="InterPro" id="IPR031825">
    <property type="entry name" value="RXLR"/>
</dbReference>
<comment type="domain">
    <text evidence="4">The RxLR-dEER motif acts to carry the protein into the host cell cytoplasm through binding to cell surface phosphatidylinositol-3-phosphate.</text>
</comment>
<sequence>MRFSLFLLLVTLTCIACDSIVASSKDLIQVKTLDTNSPRERTDGRGRKLREETVEADIADVEERMAFNVQWMGADLKGLMSKVQNALKWSNEKINSYVKIMKRLYQSLLSKFKKKPLAEFPRPARPKGANS</sequence>
<dbReference type="EMBL" id="CANTFK010000991">
    <property type="protein sequence ID" value="CAI5739789.1"/>
    <property type="molecule type" value="Genomic_DNA"/>
</dbReference>
<feature type="chain" id="PRO_5044959978" description="RxLR effector protein" evidence="4">
    <location>
        <begin position="18"/>
        <end position="131"/>
    </location>
</feature>
<gene>
    <name evidence="5" type="ORF">PFR002_LOCUS9069</name>
</gene>
<proteinExistence type="inferred from homology"/>
<organism evidence="5 6">
    <name type="scientific">Peronospora farinosa</name>
    <dbReference type="NCBI Taxonomy" id="134698"/>
    <lineage>
        <taxon>Eukaryota</taxon>
        <taxon>Sar</taxon>
        <taxon>Stramenopiles</taxon>
        <taxon>Oomycota</taxon>
        <taxon>Peronosporomycetes</taxon>
        <taxon>Peronosporales</taxon>
        <taxon>Peronosporaceae</taxon>
        <taxon>Peronospora</taxon>
    </lineage>
</organism>
<evidence type="ECO:0000256" key="3">
    <source>
        <dbReference type="ARBA" id="ARBA00022525"/>
    </source>
</evidence>
<accession>A0AAV0UWH9</accession>
<evidence type="ECO:0000256" key="4">
    <source>
        <dbReference type="RuleBase" id="RU367124"/>
    </source>
</evidence>
<comment type="caution">
    <text evidence="5">The sequence shown here is derived from an EMBL/GenBank/DDBJ whole genome shotgun (WGS) entry which is preliminary data.</text>
</comment>
<keyword evidence="4" id="KW-0732">Signal</keyword>
<dbReference type="AlphaFoldDB" id="A0AAV0UWH9"/>
<evidence type="ECO:0000313" key="6">
    <source>
        <dbReference type="Proteomes" id="UP001159659"/>
    </source>
</evidence>
<evidence type="ECO:0000256" key="1">
    <source>
        <dbReference type="ARBA" id="ARBA00004613"/>
    </source>
</evidence>
<dbReference type="Proteomes" id="UP001159659">
    <property type="component" value="Unassembled WGS sequence"/>
</dbReference>
<keyword evidence="3 4" id="KW-0964">Secreted</keyword>
<evidence type="ECO:0000256" key="2">
    <source>
        <dbReference type="ARBA" id="ARBA00010400"/>
    </source>
</evidence>
<evidence type="ECO:0000313" key="5">
    <source>
        <dbReference type="EMBL" id="CAI5739789.1"/>
    </source>
</evidence>
<feature type="signal peptide" evidence="4">
    <location>
        <begin position="1"/>
        <end position="17"/>
    </location>
</feature>
<comment type="subcellular location">
    <subcellularLocation>
        <location evidence="1 4">Secreted</location>
    </subcellularLocation>
</comment>
<dbReference type="Pfam" id="PF16810">
    <property type="entry name" value="RXLR"/>
    <property type="match status" value="1"/>
</dbReference>
<comment type="similarity">
    <text evidence="2 4">Belongs to the RxLR effector family.</text>
</comment>